<dbReference type="RefSeq" id="WP_103804783.1">
    <property type="nucleotide sequence ID" value="NZ_PQVG01000002.1"/>
</dbReference>
<sequence>MKIKQVITISAIISVLFLQSCTVSNPYEEITPTPTPTVSTVSVPANFEVVKGSSVAATNFVSTPTGATFTWTNSNSAIGLAASGSGNVPSFTATNTGTTALVATITVTPTLSGTVGTPSYYTITVTPSTPSSTTPTVTVPVNSTVINKGIVPASSFVSTPAGGTFAWTNSNTAIGLAASGTGNVPSFTATNTGTVAIVATITVTPTVNGLKGTPSSYTITVNPTPPVTNAITLTGSSSGSTKSHNAGKNCMSCHTPGTSAGSKGVWVIGGTVYTSSAGSSIAKNLVIKFYTGPNGTGTLKYILNSDALGNLYSANSVDFTGGLYPAITGATTTKYMGSPITNGACNSCHTGGSGTSRIWAN</sequence>
<dbReference type="PROSITE" id="PS51257">
    <property type="entry name" value="PROKAR_LIPOPROTEIN"/>
    <property type="match status" value="1"/>
</dbReference>
<gene>
    <name evidence="2" type="ORF">C3L50_03615</name>
</gene>
<feature type="chain" id="PRO_5015480097" description="Cytochrome c domain-containing protein" evidence="1">
    <location>
        <begin position="27"/>
        <end position="361"/>
    </location>
</feature>
<name>A0A2S5ADJ8_9FLAO</name>
<dbReference type="SUPFAM" id="SSF48695">
    <property type="entry name" value="Multiheme cytochromes"/>
    <property type="match status" value="1"/>
</dbReference>
<evidence type="ECO:0000313" key="3">
    <source>
        <dbReference type="Proteomes" id="UP000237310"/>
    </source>
</evidence>
<reference evidence="2 3" key="1">
    <citation type="submission" date="2018-01" db="EMBL/GenBank/DDBJ databases">
        <authorList>
            <person name="Gaut B.S."/>
            <person name="Morton B.R."/>
            <person name="Clegg M.T."/>
            <person name="Duvall M.R."/>
        </authorList>
    </citation>
    <scope>NUCLEOTIDE SEQUENCE [LARGE SCALE GENOMIC DNA]</scope>
    <source>
        <strain evidence="2 3">HR-AY</strain>
    </source>
</reference>
<dbReference type="InterPro" id="IPR036280">
    <property type="entry name" value="Multihaem_cyt_sf"/>
</dbReference>
<proteinExistence type="predicted"/>
<dbReference type="AlphaFoldDB" id="A0A2S5ADJ8"/>
<organism evidence="2 3">
    <name type="scientific">Flavobacterium alvei</name>
    <dbReference type="NCBI Taxonomy" id="2080416"/>
    <lineage>
        <taxon>Bacteria</taxon>
        <taxon>Pseudomonadati</taxon>
        <taxon>Bacteroidota</taxon>
        <taxon>Flavobacteriia</taxon>
        <taxon>Flavobacteriales</taxon>
        <taxon>Flavobacteriaceae</taxon>
        <taxon>Flavobacterium</taxon>
    </lineage>
</organism>
<comment type="caution">
    <text evidence="2">The sequence shown here is derived from an EMBL/GenBank/DDBJ whole genome shotgun (WGS) entry which is preliminary data.</text>
</comment>
<protein>
    <recommendedName>
        <fullName evidence="4">Cytochrome c domain-containing protein</fullName>
    </recommendedName>
</protein>
<dbReference type="Proteomes" id="UP000237310">
    <property type="component" value="Unassembled WGS sequence"/>
</dbReference>
<dbReference type="EMBL" id="PQVG01000002">
    <property type="protein sequence ID" value="POY40596.1"/>
    <property type="molecule type" value="Genomic_DNA"/>
</dbReference>
<evidence type="ECO:0008006" key="4">
    <source>
        <dbReference type="Google" id="ProtNLM"/>
    </source>
</evidence>
<evidence type="ECO:0000313" key="2">
    <source>
        <dbReference type="EMBL" id="POY40596.1"/>
    </source>
</evidence>
<evidence type="ECO:0000256" key="1">
    <source>
        <dbReference type="SAM" id="SignalP"/>
    </source>
</evidence>
<keyword evidence="3" id="KW-1185">Reference proteome</keyword>
<dbReference type="OrthoDB" id="5523706at2"/>
<accession>A0A2S5ADJ8</accession>
<feature type="signal peptide" evidence="1">
    <location>
        <begin position="1"/>
        <end position="26"/>
    </location>
</feature>
<keyword evidence="1" id="KW-0732">Signal</keyword>